<reference evidence="1 2" key="1">
    <citation type="submission" date="2014-07" db="EMBL/GenBank/DDBJ databases">
        <title>Chaperone-usher fimbriae in a diverse selection of Gallibacterium genomes.</title>
        <authorList>
            <person name="Kudirkiene E."/>
            <person name="Bager R.J."/>
            <person name="Johnson T.J."/>
            <person name="Bojesen A.M."/>
        </authorList>
    </citation>
    <scope>NUCLEOTIDE SEQUENCE [LARGE SCALE GENOMIC DNA]</scope>
    <source>
        <strain evidence="1 2">4895</strain>
    </source>
</reference>
<evidence type="ECO:0008006" key="3">
    <source>
        <dbReference type="Google" id="ProtNLM"/>
    </source>
</evidence>
<evidence type="ECO:0000313" key="2">
    <source>
        <dbReference type="Proteomes" id="UP000030554"/>
    </source>
</evidence>
<protein>
    <recommendedName>
        <fullName evidence="3">DUF2612 domain-containing protein</fullName>
    </recommendedName>
</protein>
<evidence type="ECO:0000313" key="1">
    <source>
        <dbReference type="EMBL" id="KGQ59796.1"/>
    </source>
</evidence>
<dbReference type="InterPro" id="IPR021283">
    <property type="entry name" value="Phage_Wedge1"/>
</dbReference>
<dbReference type="AlphaFoldDB" id="A0A0A2ZRX7"/>
<proteinExistence type="predicted"/>
<comment type="caution">
    <text evidence="1">The sequence shown here is derived from an EMBL/GenBank/DDBJ whole genome shotgun (WGS) entry which is preliminary data.</text>
</comment>
<gene>
    <name evidence="1" type="ORF">IO48_10485</name>
</gene>
<organism evidence="1 2">
    <name type="scientific">Gallibacterium anatis 4895</name>
    <dbReference type="NCBI Taxonomy" id="1396510"/>
    <lineage>
        <taxon>Bacteria</taxon>
        <taxon>Pseudomonadati</taxon>
        <taxon>Pseudomonadota</taxon>
        <taxon>Gammaproteobacteria</taxon>
        <taxon>Pasteurellales</taxon>
        <taxon>Pasteurellaceae</taxon>
        <taxon>Gallibacterium</taxon>
    </lineage>
</organism>
<sequence length="204" mass="23030">MTKILTALEADFVQLGLERQLSQFRYSPNLNALISLLLSPHADLQHSLKQMLLERHIDTAIGRQLDGVGDIVGMTRPFTKMNGDWYFGFTGQSKAKAFSQAPIRDLALQTHTKAVSYMPDEAYRRLIKWKIIANHSHGTVEDVIRACQVLFLASKVLVQEKMDAEIHIKITRNRKNKIDAIEQDPKPWIPAAAGVKVSVELIDE</sequence>
<dbReference type="EMBL" id="JPJQ01000053">
    <property type="protein sequence ID" value="KGQ59796.1"/>
    <property type="molecule type" value="Genomic_DNA"/>
</dbReference>
<name>A0A0A2ZRX7_9PAST</name>
<dbReference type="Proteomes" id="UP000030554">
    <property type="component" value="Unassembled WGS sequence"/>
</dbReference>
<dbReference type="RefSeq" id="WP_039164417.1">
    <property type="nucleotide sequence ID" value="NZ_JPJQ01000053.1"/>
</dbReference>
<dbReference type="Pfam" id="PF11041">
    <property type="entry name" value="Phage_Wedge1"/>
    <property type="match status" value="1"/>
</dbReference>
<accession>A0A0A2ZRX7</accession>